<feature type="region of interest" description="Disordered" evidence="1">
    <location>
        <begin position="44"/>
        <end position="65"/>
    </location>
</feature>
<dbReference type="EMBL" id="GBRH01259422">
    <property type="protein sequence ID" value="JAD38473.1"/>
    <property type="molecule type" value="Transcribed_RNA"/>
</dbReference>
<name>A0A0A8ZL90_ARUDO</name>
<proteinExistence type="predicted"/>
<organism evidence="2">
    <name type="scientific">Arundo donax</name>
    <name type="common">Giant reed</name>
    <name type="synonym">Donax arundinaceus</name>
    <dbReference type="NCBI Taxonomy" id="35708"/>
    <lineage>
        <taxon>Eukaryota</taxon>
        <taxon>Viridiplantae</taxon>
        <taxon>Streptophyta</taxon>
        <taxon>Embryophyta</taxon>
        <taxon>Tracheophyta</taxon>
        <taxon>Spermatophyta</taxon>
        <taxon>Magnoliopsida</taxon>
        <taxon>Liliopsida</taxon>
        <taxon>Poales</taxon>
        <taxon>Poaceae</taxon>
        <taxon>PACMAD clade</taxon>
        <taxon>Arundinoideae</taxon>
        <taxon>Arundineae</taxon>
        <taxon>Arundo</taxon>
    </lineage>
</organism>
<evidence type="ECO:0000256" key="1">
    <source>
        <dbReference type="SAM" id="MobiDB-lite"/>
    </source>
</evidence>
<dbReference type="AlphaFoldDB" id="A0A0A8ZL90"/>
<feature type="compositionally biased region" description="Polar residues" evidence="1">
    <location>
        <begin position="56"/>
        <end position="65"/>
    </location>
</feature>
<sequence length="97" mass="10603">MSSLSLDPLLHGEPLIQRRNGSSNLRKKNRARHNISSIASFLTSTSTGSSLPLPAATSTISGTNSRAVPHSQYRLLHHRNHKEHPIALSVQNPKLHA</sequence>
<accession>A0A0A8ZL90</accession>
<reference evidence="2" key="2">
    <citation type="journal article" date="2015" name="Data Brief">
        <title>Shoot transcriptome of the giant reed, Arundo donax.</title>
        <authorList>
            <person name="Barrero R.A."/>
            <person name="Guerrero F.D."/>
            <person name="Moolhuijzen P."/>
            <person name="Goolsby J.A."/>
            <person name="Tidwell J."/>
            <person name="Bellgard S.E."/>
            <person name="Bellgard M.I."/>
        </authorList>
    </citation>
    <scope>NUCLEOTIDE SEQUENCE</scope>
    <source>
        <tissue evidence="2">Shoot tissue taken approximately 20 cm above the soil surface</tissue>
    </source>
</reference>
<feature type="compositionally biased region" description="Low complexity" evidence="1">
    <location>
        <begin position="44"/>
        <end position="53"/>
    </location>
</feature>
<evidence type="ECO:0000313" key="2">
    <source>
        <dbReference type="EMBL" id="JAD38473.1"/>
    </source>
</evidence>
<reference evidence="2" key="1">
    <citation type="submission" date="2014-09" db="EMBL/GenBank/DDBJ databases">
        <authorList>
            <person name="Magalhaes I.L.F."/>
            <person name="Oliveira U."/>
            <person name="Santos F.R."/>
            <person name="Vidigal T.H.D.A."/>
            <person name="Brescovit A.D."/>
            <person name="Santos A.J."/>
        </authorList>
    </citation>
    <scope>NUCLEOTIDE SEQUENCE</scope>
    <source>
        <tissue evidence="2">Shoot tissue taken approximately 20 cm above the soil surface</tissue>
    </source>
</reference>
<protein>
    <submittedName>
        <fullName evidence="2">Uncharacterized protein</fullName>
    </submittedName>
</protein>